<keyword evidence="3" id="KW-1185">Reference proteome</keyword>
<comment type="caution">
    <text evidence="2">The sequence shown here is derived from an EMBL/GenBank/DDBJ whole genome shotgun (WGS) entry which is preliminary data.</text>
</comment>
<gene>
    <name evidence="2" type="ORF">Ciccas_012024</name>
</gene>
<evidence type="ECO:0000256" key="1">
    <source>
        <dbReference type="SAM" id="Phobius"/>
    </source>
</evidence>
<keyword evidence="1" id="KW-1133">Transmembrane helix</keyword>
<feature type="transmembrane region" description="Helical" evidence="1">
    <location>
        <begin position="170"/>
        <end position="195"/>
    </location>
</feature>
<evidence type="ECO:0000313" key="2">
    <source>
        <dbReference type="EMBL" id="KAL3309431.1"/>
    </source>
</evidence>
<dbReference type="Proteomes" id="UP001626550">
    <property type="component" value="Unassembled WGS sequence"/>
</dbReference>
<keyword evidence="1" id="KW-0472">Membrane</keyword>
<proteinExistence type="predicted"/>
<accession>A0ABD2PSL7</accession>
<reference evidence="2 3" key="1">
    <citation type="submission" date="2024-11" db="EMBL/GenBank/DDBJ databases">
        <title>Adaptive evolution of stress response genes in parasites aligns with host niche diversity.</title>
        <authorList>
            <person name="Hahn C."/>
            <person name="Resl P."/>
        </authorList>
    </citation>
    <scope>NUCLEOTIDE SEQUENCE [LARGE SCALE GENOMIC DNA]</scope>
    <source>
        <strain evidence="2">EGGRZ-B1_66</strain>
        <tissue evidence="2">Body</tissue>
    </source>
</reference>
<organism evidence="2 3">
    <name type="scientific">Cichlidogyrus casuarinus</name>
    <dbReference type="NCBI Taxonomy" id="1844966"/>
    <lineage>
        <taxon>Eukaryota</taxon>
        <taxon>Metazoa</taxon>
        <taxon>Spiralia</taxon>
        <taxon>Lophotrochozoa</taxon>
        <taxon>Platyhelminthes</taxon>
        <taxon>Monogenea</taxon>
        <taxon>Monopisthocotylea</taxon>
        <taxon>Dactylogyridea</taxon>
        <taxon>Ancyrocephalidae</taxon>
        <taxon>Cichlidogyrus</taxon>
    </lineage>
</organism>
<dbReference type="EMBL" id="JBJKFK010003930">
    <property type="protein sequence ID" value="KAL3309431.1"/>
    <property type="molecule type" value="Genomic_DNA"/>
</dbReference>
<name>A0ABD2PSL7_9PLAT</name>
<sequence>MNCKVTEQSPTDGNPIKIRRYFKLRRSTLFAKKLVKRWPARDSKIKWSTILEKIKHAFRIKKKSACKLTRIDEEVPSGDDVGTKRNLDKDGKLQDCLDTEYQKMERKLNQSELDEDTKKYIREVISDSNDESKGARKLLYQPRTWEPVGRLKKANEMHDELLNKIECVRMMFYGDIFLIMEIVCIGCIIETLLIIGKIGLFATKQFCEDVRSVKNYYSHFEREKTWKCLELLVNFRVNFTDPDDEFLVIQEVLQKIEHIYIKQMEITEETARDRMKYEDDTLVRSENFFKGLFKKAFKKKNDIQLYDDEARRQLMKHSRGGFRSMCYSKNKSKDSEVTLWQVTR</sequence>
<evidence type="ECO:0000313" key="3">
    <source>
        <dbReference type="Proteomes" id="UP001626550"/>
    </source>
</evidence>
<keyword evidence="1" id="KW-0812">Transmembrane</keyword>
<protein>
    <submittedName>
        <fullName evidence="2">Uncharacterized protein</fullName>
    </submittedName>
</protein>
<dbReference type="AlphaFoldDB" id="A0ABD2PSL7"/>